<evidence type="ECO:0000313" key="2">
    <source>
        <dbReference type="EMBL" id="GJT17613.1"/>
    </source>
</evidence>
<name>A0ABQ5BVE9_9ASTR</name>
<feature type="transmembrane region" description="Helical" evidence="1">
    <location>
        <begin position="112"/>
        <end position="137"/>
    </location>
</feature>
<keyword evidence="3" id="KW-1185">Reference proteome</keyword>
<keyword evidence="1" id="KW-0472">Membrane</keyword>
<comment type="caution">
    <text evidence="2">The sequence shown here is derived from an EMBL/GenBank/DDBJ whole genome shotgun (WGS) entry which is preliminary data.</text>
</comment>
<dbReference type="EMBL" id="BQNB010013573">
    <property type="protein sequence ID" value="GJT17613.1"/>
    <property type="molecule type" value="Genomic_DNA"/>
</dbReference>
<dbReference type="Proteomes" id="UP001151760">
    <property type="component" value="Unassembled WGS sequence"/>
</dbReference>
<proteinExistence type="predicted"/>
<reference evidence="2" key="2">
    <citation type="submission" date="2022-01" db="EMBL/GenBank/DDBJ databases">
        <authorList>
            <person name="Yamashiro T."/>
            <person name="Shiraishi A."/>
            <person name="Satake H."/>
            <person name="Nakayama K."/>
        </authorList>
    </citation>
    <scope>NUCLEOTIDE SEQUENCE</scope>
</reference>
<evidence type="ECO:0000256" key="1">
    <source>
        <dbReference type="SAM" id="Phobius"/>
    </source>
</evidence>
<keyword evidence="1" id="KW-0812">Transmembrane</keyword>
<sequence>MENRHDLRFIALAFFSSAGSFPSERYLKIGVIYVSPSSSTTAKTSAALMDFSFSSSTNTCLLKCAKLVDAILLNTSAFLFSFLETCFIENALKLLVSVFTFSKYRIMSVSFATYVLLIHCVFILIIIITIPDVMVILDLMIWSQLKQHAILEATIVSRRSDGVQGVSR</sequence>
<accession>A0ABQ5BVE9</accession>
<protein>
    <submittedName>
        <fullName evidence="2">Uncharacterized protein</fullName>
    </submittedName>
</protein>
<evidence type="ECO:0000313" key="3">
    <source>
        <dbReference type="Proteomes" id="UP001151760"/>
    </source>
</evidence>
<keyword evidence="1" id="KW-1133">Transmembrane helix</keyword>
<gene>
    <name evidence="2" type="ORF">Tco_0876319</name>
</gene>
<reference evidence="2" key="1">
    <citation type="journal article" date="2022" name="Int. J. Mol. Sci.">
        <title>Draft Genome of Tanacetum Coccineum: Genomic Comparison of Closely Related Tanacetum-Family Plants.</title>
        <authorList>
            <person name="Yamashiro T."/>
            <person name="Shiraishi A."/>
            <person name="Nakayama K."/>
            <person name="Satake H."/>
        </authorList>
    </citation>
    <scope>NUCLEOTIDE SEQUENCE</scope>
</reference>
<organism evidence="2 3">
    <name type="scientific">Tanacetum coccineum</name>
    <dbReference type="NCBI Taxonomy" id="301880"/>
    <lineage>
        <taxon>Eukaryota</taxon>
        <taxon>Viridiplantae</taxon>
        <taxon>Streptophyta</taxon>
        <taxon>Embryophyta</taxon>
        <taxon>Tracheophyta</taxon>
        <taxon>Spermatophyta</taxon>
        <taxon>Magnoliopsida</taxon>
        <taxon>eudicotyledons</taxon>
        <taxon>Gunneridae</taxon>
        <taxon>Pentapetalae</taxon>
        <taxon>asterids</taxon>
        <taxon>campanulids</taxon>
        <taxon>Asterales</taxon>
        <taxon>Asteraceae</taxon>
        <taxon>Asteroideae</taxon>
        <taxon>Anthemideae</taxon>
        <taxon>Anthemidinae</taxon>
        <taxon>Tanacetum</taxon>
    </lineage>
</organism>